<feature type="region of interest" description="Disordered" evidence="1">
    <location>
        <begin position="366"/>
        <end position="399"/>
    </location>
</feature>
<comment type="caution">
    <text evidence="2">The sequence shown here is derived from an EMBL/GenBank/DDBJ whole genome shotgun (WGS) entry which is preliminary data.</text>
</comment>
<feature type="region of interest" description="Disordered" evidence="1">
    <location>
        <begin position="274"/>
        <end position="295"/>
    </location>
</feature>
<sequence>MLSLAGVVWGASFGSSDGVARALRSSARSLRAGGPLVVPVVHAPASMLAVSSPPSMLAVSSPPSARAAATWQVVDRAVAFALKLLVIRCRRGRRSTQRCRGSSPRCRSSVLARRQVSFEEGGPPAGSAPPPATNCFRSSYGLPPSFIPSEQTLGPLEGGSDMVLNEELAPMVRVSRGGLMLVYARHCPVAAGYLEHFYVRDSGVVEIEVDLPDSEENGVSFRSAPNVFADLAEAIEALGEYLGCTDAWSIPARCAMPEGPSDGDRQRICSERRRERRRAHFHRPSGGKDAPSCAARGDVSAADTRFIPKPRCADYGRTSALKGANKSVPVAHRTNFEIRRVPGLAQAVGLKDERLAAVFCRFPGGTGASGGGERGGDDTRRDDERDVERGAERSKREKFRLSEGEKGGVLLRGRASRRREEVGEEVRRDRYAKVLFAGRRNETLMEGALVGAPRELRTVGDEAERRRFPPVADEGVLHVETVAVPGAPAFFDGVPLAGATDRRIRLAENRIGAADAAGSGELAGDGGRRSDRDPLRVLLDVRRGVGGGAGEVPRADFLGNCGAGPRYRPTPRDAISASFSLFRAVNRATTSWSRRSSAAVHGRTGAIFPQRAVRSATVNSLSVVCEAAPKSSADSSAVPQATAPRRRGRASKRGRRSGISGSRKEWGTETSVSVPQPAL</sequence>
<proteinExistence type="predicted"/>
<feature type="region of interest" description="Disordered" evidence="1">
    <location>
        <begin position="629"/>
        <end position="679"/>
    </location>
</feature>
<protein>
    <submittedName>
        <fullName evidence="2">Uncharacterized protein</fullName>
    </submittedName>
</protein>
<evidence type="ECO:0000256" key="1">
    <source>
        <dbReference type="SAM" id="MobiDB-lite"/>
    </source>
</evidence>
<keyword evidence="3" id="KW-1185">Reference proteome</keyword>
<accession>A0ABR0BAJ7</accession>
<feature type="compositionally biased region" description="Basic residues" evidence="1">
    <location>
        <begin position="274"/>
        <end position="285"/>
    </location>
</feature>
<name>A0ABR0BAJ7_9CRUS</name>
<organism evidence="2 3">
    <name type="scientific">Daphnia magna</name>
    <dbReference type="NCBI Taxonomy" id="35525"/>
    <lineage>
        <taxon>Eukaryota</taxon>
        <taxon>Metazoa</taxon>
        <taxon>Ecdysozoa</taxon>
        <taxon>Arthropoda</taxon>
        <taxon>Crustacea</taxon>
        <taxon>Branchiopoda</taxon>
        <taxon>Diplostraca</taxon>
        <taxon>Cladocera</taxon>
        <taxon>Anomopoda</taxon>
        <taxon>Daphniidae</taxon>
        <taxon>Daphnia</taxon>
    </lineage>
</organism>
<evidence type="ECO:0000313" key="2">
    <source>
        <dbReference type="EMBL" id="KAK4045480.1"/>
    </source>
</evidence>
<reference evidence="2 3" key="1">
    <citation type="journal article" date="2023" name="Nucleic Acids Res.">
        <title>The hologenome of Daphnia magna reveals possible DNA methylation and microbiome-mediated evolution of the host genome.</title>
        <authorList>
            <person name="Chaturvedi A."/>
            <person name="Li X."/>
            <person name="Dhandapani V."/>
            <person name="Marshall H."/>
            <person name="Kissane S."/>
            <person name="Cuenca-Cambronero M."/>
            <person name="Asole G."/>
            <person name="Calvet F."/>
            <person name="Ruiz-Romero M."/>
            <person name="Marangio P."/>
            <person name="Guigo R."/>
            <person name="Rago D."/>
            <person name="Mirbahai L."/>
            <person name="Eastwood N."/>
            <person name="Colbourne J.K."/>
            <person name="Zhou J."/>
            <person name="Mallon E."/>
            <person name="Orsini L."/>
        </authorList>
    </citation>
    <scope>NUCLEOTIDE SEQUENCE [LARGE SCALE GENOMIC DNA]</scope>
    <source>
        <strain evidence="2">LRV0_1</strain>
    </source>
</reference>
<evidence type="ECO:0000313" key="3">
    <source>
        <dbReference type="Proteomes" id="UP001234178"/>
    </source>
</evidence>
<dbReference type="EMBL" id="JAOYFB010000044">
    <property type="protein sequence ID" value="KAK4045480.1"/>
    <property type="molecule type" value="Genomic_DNA"/>
</dbReference>
<feature type="compositionally biased region" description="Basic and acidic residues" evidence="1">
    <location>
        <begin position="374"/>
        <end position="399"/>
    </location>
</feature>
<feature type="compositionally biased region" description="Basic residues" evidence="1">
    <location>
        <begin position="644"/>
        <end position="656"/>
    </location>
</feature>
<gene>
    <name evidence="2" type="ORF">OUZ56_033104</name>
</gene>
<dbReference type="Proteomes" id="UP001234178">
    <property type="component" value="Unassembled WGS sequence"/>
</dbReference>
<feature type="compositionally biased region" description="Polar residues" evidence="1">
    <location>
        <begin position="668"/>
        <end position="679"/>
    </location>
</feature>